<name>A0AAV5R2N4_PICKL</name>
<dbReference type="Gene3D" id="3.50.50.60">
    <property type="entry name" value="FAD/NAD(P)-binding domain"/>
    <property type="match status" value="1"/>
</dbReference>
<dbReference type="PANTHER" id="PTHR13847:SF279">
    <property type="entry name" value="FAD DEPENDENT OXIDOREDUCTASE DOMAIN-CONTAINING PROTEIN-RELATED"/>
    <property type="match status" value="1"/>
</dbReference>
<evidence type="ECO:0000259" key="1">
    <source>
        <dbReference type="Pfam" id="PF01266"/>
    </source>
</evidence>
<dbReference type="PANTHER" id="PTHR13847">
    <property type="entry name" value="SARCOSINE DEHYDROGENASE-RELATED"/>
    <property type="match status" value="1"/>
</dbReference>
<dbReference type="Pfam" id="PF01266">
    <property type="entry name" value="DAO"/>
    <property type="match status" value="1"/>
</dbReference>
<feature type="domain" description="FAD dependent oxidoreductase" evidence="1">
    <location>
        <begin position="38"/>
        <end position="431"/>
    </location>
</feature>
<proteinExistence type="predicted"/>
<dbReference type="EMBL" id="BTGB01000002">
    <property type="protein sequence ID" value="GMM45208.1"/>
    <property type="molecule type" value="Genomic_DNA"/>
</dbReference>
<dbReference type="Proteomes" id="UP001378960">
    <property type="component" value="Unassembled WGS sequence"/>
</dbReference>
<dbReference type="InterPro" id="IPR006076">
    <property type="entry name" value="FAD-dep_OxRdtase"/>
</dbReference>
<sequence length="475" mass="53873">MAPIKYPHPNPSKSYWIEEGPNHLKKHRTTKELPTEVDLVIIGSGYSGTSVASHLLLSNKSEKGEPFNGSILMLESRDVCAGATGRNGGHIRGNYQSGQASFIENFGEKIAADMVIFEHNELHKVKKLVEDLKIDCNFNFRYSSQTFDDEKTYEAGLNDFYAYQNNKYIPQYLKDMIQIKFKDDNDPLLQHKVGPFSITAPTSSVWPYKLVTTLLAKCIEKGLNLQTYTTVLNIQRGDNDTWLVNTERGVVKCKKLVCATNAYTRTLLPEFKGKIIPVKGVVSHIKQISKEGEVNEDINRLHYNYYHTFPLEGDYVTTHSNNSIIAGGGGKTYLPYPNSIDMFNNMDDSYAPKETINYFKSYPNKFYPEFAKDTKFENDYTWTGCMAYSNDDVPYVGDLTNFGRKNVFILAGYTGHGMPRIWSCGEYIADLITGSKASDVPDCFKLTLERMYNHKHALFSDLAGYDINNRGKFKL</sequence>
<reference evidence="2 3" key="1">
    <citation type="journal article" date="2023" name="Elife">
        <title>Identification of key yeast species and microbe-microbe interactions impacting larval growth of Drosophila in the wild.</title>
        <authorList>
            <person name="Mure A."/>
            <person name="Sugiura Y."/>
            <person name="Maeda R."/>
            <person name="Honda K."/>
            <person name="Sakurai N."/>
            <person name="Takahashi Y."/>
            <person name="Watada M."/>
            <person name="Katoh T."/>
            <person name="Gotoh A."/>
            <person name="Gotoh Y."/>
            <person name="Taniguchi I."/>
            <person name="Nakamura K."/>
            <person name="Hayashi T."/>
            <person name="Katayama T."/>
            <person name="Uemura T."/>
            <person name="Hattori Y."/>
        </authorList>
    </citation>
    <scope>NUCLEOTIDE SEQUENCE [LARGE SCALE GENOMIC DNA]</scope>
    <source>
        <strain evidence="2 3">PK-24</strain>
    </source>
</reference>
<evidence type="ECO:0000313" key="2">
    <source>
        <dbReference type="EMBL" id="GMM45208.1"/>
    </source>
</evidence>
<organism evidence="2 3">
    <name type="scientific">Pichia kluyveri</name>
    <name type="common">Yeast</name>
    <dbReference type="NCBI Taxonomy" id="36015"/>
    <lineage>
        <taxon>Eukaryota</taxon>
        <taxon>Fungi</taxon>
        <taxon>Dikarya</taxon>
        <taxon>Ascomycota</taxon>
        <taxon>Saccharomycotina</taxon>
        <taxon>Pichiomycetes</taxon>
        <taxon>Pichiales</taxon>
        <taxon>Pichiaceae</taxon>
        <taxon>Pichia</taxon>
    </lineage>
</organism>
<dbReference type="AlphaFoldDB" id="A0AAV5R2N4"/>
<accession>A0AAV5R2N4</accession>
<dbReference type="GO" id="GO:0005737">
    <property type="term" value="C:cytoplasm"/>
    <property type="evidence" value="ECO:0007669"/>
    <property type="project" value="TreeGrafter"/>
</dbReference>
<dbReference type="SUPFAM" id="SSF51905">
    <property type="entry name" value="FAD/NAD(P)-binding domain"/>
    <property type="match status" value="1"/>
</dbReference>
<gene>
    <name evidence="2" type="ORF">DAPK24_017830</name>
</gene>
<comment type="caution">
    <text evidence="2">The sequence shown here is derived from an EMBL/GenBank/DDBJ whole genome shotgun (WGS) entry which is preliminary data.</text>
</comment>
<keyword evidence="3" id="KW-1185">Reference proteome</keyword>
<dbReference type="InterPro" id="IPR036188">
    <property type="entry name" value="FAD/NAD-bd_sf"/>
</dbReference>
<evidence type="ECO:0000313" key="3">
    <source>
        <dbReference type="Proteomes" id="UP001378960"/>
    </source>
</evidence>
<protein>
    <recommendedName>
        <fullName evidence="1">FAD dependent oxidoreductase domain-containing protein</fullName>
    </recommendedName>
</protein>
<dbReference type="Gene3D" id="3.30.9.10">
    <property type="entry name" value="D-Amino Acid Oxidase, subunit A, domain 2"/>
    <property type="match status" value="1"/>
</dbReference>